<dbReference type="AlphaFoldDB" id="A0A518VCM6"/>
<evidence type="ECO:0000313" key="1">
    <source>
        <dbReference type="EMBL" id="QDX94740.1"/>
    </source>
</evidence>
<dbReference type="OrthoDB" id="1864014at2"/>
<evidence type="ECO:0000313" key="2">
    <source>
        <dbReference type="Proteomes" id="UP000319432"/>
    </source>
</evidence>
<proteinExistence type="predicted"/>
<gene>
    <name evidence="1" type="ORF">EEL30_22115</name>
</gene>
<name>A0A518VCM6_BRELA</name>
<reference evidence="1 2" key="1">
    <citation type="submission" date="2018-11" db="EMBL/GenBank/DDBJ databases">
        <title>Phylogenetic determinants of toxin gene distribution in genomes of Brevibacillus laterosporus.</title>
        <authorList>
            <person name="Glare T.R."/>
            <person name="Durrant A."/>
            <person name="Berry C."/>
            <person name="Palma L."/>
            <person name="Ormskirk M."/>
            <person name="Cox M.O."/>
        </authorList>
    </citation>
    <scope>NUCLEOTIDE SEQUENCE [LARGE SCALE GENOMIC DNA]</scope>
    <source>
        <strain evidence="1 2">1821L</strain>
    </source>
</reference>
<dbReference type="Proteomes" id="UP000319432">
    <property type="component" value="Chromosome"/>
</dbReference>
<organism evidence="1 2">
    <name type="scientific">Brevibacillus laterosporus</name>
    <name type="common">Bacillus laterosporus</name>
    <dbReference type="NCBI Taxonomy" id="1465"/>
    <lineage>
        <taxon>Bacteria</taxon>
        <taxon>Bacillati</taxon>
        <taxon>Bacillota</taxon>
        <taxon>Bacilli</taxon>
        <taxon>Bacillales</taxon>
        <taxon>Paenibacillaceae</taxon>
        <taxon>Brevibacillus</taxon>
    </lineage>
</organism>
<sequence length="307" mass="35932">MSIKKVNNKEKEKIECLKCVKKRVASSFYVNTNPLLTTKKFIVCKDCLNEYIGEKATEGYFERVIHVLSMLDKPFFYDQWENLEGDWSKYIPPISSFPQYKGKTFADSVFSQAANDSFESSLQPDPEFTKIEFSSDELQSLIDFWGRGFKNEDYEFLQNEFNRFINSYECDGYTMELLFQEASHTRLTIKRKREKNQPVDKELKTLQDLLGSANIKPVQETGANATEHATFGTLIKKYENERPIPEPDPTWRDVDSIRKYINIWFLGHLCKMIGIKNEYSIAYDEEMEKYTAEPPKFEDDETNEGDQ</sequence>
<accession>A0A518VCM6</accession>
<protein>
    <submittedName>
        <fullName evidence="1">Uncharacterized protein</fullName>
    </submittedName>
</protein>
<dbReference type="EMBL" id="CP033464">
    <property type="protein sequence ID" value="QDX94740.1"/>
    <property type="molecule type" value="Genomic_DNA"/>
</dbReference>
<keyword evidence="2" id="KW-1185">Reference proteome</keyword>